<evidence type="ECO:0000256" key="5">
    <source>
        <dbReference type="ARBA" id="ARBA00022884"/>
    </source>
</evidence>
<dbReference type="OMA" id="VACDAWM"/>
<feature type="domain" description="Sm" evidence="11">
    <location>
        <begin position="2"/>
        <end position="81"/>
    </location>
</feature>
<dbReference type="GO" id="GO:0005730">
    <property type="term" value="C:nucleolus"/>
    <property type="evidence" value="ECO:0007669"/>
    <property type="project" value="EnsemblFungi"/>
</dbReference>
<dbReference type="Gene3D" id="2.30.30.100">
    <property type="match status" value="1"/>
</dbReference>
<evidence type="ECO:0000256" key="1">
    <source>
        <dbReference type="ARBA" id="ARBA00004123"/>
    </source>
</evidence>
<dbReference type="GO" id="GO:0005732">
    <property type="term" value="C:sno(s)RNA-containing ribonucleoprotein complex"/>
    <property type="evidence" value="ECO:0007669"/>
    <property type="project" value="EnsemblFungi"/>
</dbReference>
<dbReference type="GO" id="GO:0046540">
    <property type="term" value="C:U4/U6 x U5 tri-snRNP complex"/>
    <property type="evidence" value="ECO:0007669"/>
    <property type="project" value="EnsemblFungi"/>
</dbReference>
<feature type="compositionally biased region" description="Low complexity" evidence="10">
    <location>
        <begin position="124"/>
        <end position="148"/>
    </location>
</feature>
<dbReference type="EMBL" id="HE576752">
    <property type="protein sequence ID" value="CCC68009.1"/>
    <property type="molecule type" value="Genomic_DNA"/>
</dbReference>
<dbReference type="Pfam" id="PF01423">
    <property type="entry name" value="LSM"/>
    <property type="match status" value="1"/>
</dbReference>
<dbReference type="OrthoDB" id="747253at2759"/>
<dbReference type="InterPro" id="IPR047575">
    <property type="entry name" value="Sm"/>
</dbReference>
<dbReference type="GeneID" id="96901485"/>
<reference evidence="12 13" key="1">
    <citation type="journal article" date="2011" name="Proc. Natl. Acad. Sci. U.S.A.">
        <title>Evolutionary erosion of yeast sex chromosomes by mating-type switching accidents.</title>
        <authorList>
            <person name="Gordon J.L."/>
            <person name="Armisen D."/>
            <person name="Proux-Wera E."/>
            <person name="Oheigeartaigh S.S."/>
            <person name="Byrne K.P."/>
            <person name="Wolfe K.H."/>
        </authorList>
    </citation>
    <scope>NUCLEOTIDE SEQUENCE [LARGE SCALE GENOMIC DNA]</scope>
    <source>
        <strain evidence="13">ATCC 76901 / BCRC 22586 / CBS 4309 / NBRC 1992 / NRRL Y-12630</strain>
    </source>
</reference>
<dbReference type="GO" id="GO:0005681">
    <property type="term" value="C:spliceosomal complex"/>
    <property type="evidence" value="ECO:0007669"/>
    <property type="project" value="UniProtKB-UniRule"/>
</dbReference>
<keyword evidence="4 9" id="KW-0747">Spliceosome</keyword>
<comment type="function">
    <text evidence="9">Binds specifically to the 3'-terminal U-tract of U6 snRNA.</text>
</comment>
<dbReference type="GO" id="GO:0000290">
    <property type="term" value="P:deadenylation-dependent decapping of nuclear-transcribed mRNA"/>
    <property type="evidence" value="ECO:0007669"/>
    <property type="project" value="EnsemblFungi"/>
</dbReference>
<dbReference type="InterPro" id="IPR027141">
    <property type="entry name" value="LSm4/Sm_D1/D3"/>
</dbReference>
<dbReference type="InterPro" id="IPR010920">
    <property type="entry name" value="LSM_dom_sf"/>
</dbReference>
<dbReference type="HOGENOM" id="CLU_099537_0_0_1"/>
<dbReference type="GO" id="GO:0033962">
    <property type="term" value="P:P-body assembly"/>
    <property type="evidence" value="ECO:0007669"/>
    <property type="project" value="EnsemblFungi"/>
</dbReference>
<protein>
    <recommendedName>
        <fullName evidence="9">LSM complex subunit LSM4</fullName>
    </recommendedName>
</protein>
<organism evidence="12 13">
    <name type="scientific">Naumovozyma castellii</name>
    <name type="common">Yeast</name>
    <name type="synonym">Saccharomyces castellii</name>
    <dbReference type="NCBI Taxonomy" id="27288"/>
    <lineage>
        <taxon>Eukaryota</taxon>
        <taxon>Fungi</taxon>
        <taxon>Dikarya</taxon>
        <taxon>Ascomycota</taxon>
        <taxon>Saccharomycotina</taxon>
        <taxon>Saccharomycetes</taxon>
        <taxon>Saccharomycetales</taxon>
        <taxon>Saccharomycetaceae</taxon>
        <taxon>Naumovozyma</taxon>
    </lineage>
</organism>
<proteinExistence type="inferred from homology"/>
<keyword evidence="8 9" id="KW-0687">Ribonucleoprotein</keyword>
<evidence type="ECO:0000256" key="10">
    <source>
        <dbReference type="SAM" id="MobiDB-lite"/>
    </source>
</evidence>
<dbReference type="GO" id="GO:1990726">
    <property type="term" value="C:Lsm1-7-Pat1 complex"/>
    <property type="evidence" value="ECO:0007669"/>
    <property type="project" value="EnsemblFungi"/>
</dbReference>
<dbReference type="Proteomes" id="UP000001640">
    <property type="component" value="Chromosome 1"/>
</dbReference>
<dbReference type="SMART" id="SM00651">
    <property type="entry name" value="Sm"/>
    <property type="match status" value="1"/>
</dbReference>
<feature type="compositionally biased region" description="Polar residues" evidence="10">
    <location>
        <begin position="149"/>
        <end position="158"/>
    </location>
</feature>
<dbReference type="GO" id="GO:0017070">
    <property type="term" value="F:U6 snRNA binding"/>
    <property type="evidence" value="ECO:0007669"/>
    <property type="project" value="EnsemblFungi"/>
</dbReference>
<dbReference type="KEGG" id="ncs:NCAS_0A14510"/>
<dbReference type="GO" id="GO:0005688">
    <property type="term" value="C:U6 snRNP"/>
    <property type="evidence" value="ECO:0007669"/>
    <property type="project" value="EnsemblFungi"/>
</dbReference>
<reference key="2">
    <citation type="submission" date="2011-08" db="EMBL/GenBank/DDBJ databases">
        <title>Genome sequence of Naumovozyma castellii.</title>
        <authorList>
            <person name="Gordon J.L."/>
            <person name="Armisen D."/>
            <person name="Proux-Wera E."/>
            <person name="OhEigeartaigh S.S."/>
            <person name="Byrne K.P."/>
            <person name="Wolfe K.H."/>
        </authorList>
    </citation>
    <scope>NUCLEOTIDE SEQUENCE</scope>
    <source>
        <strain>Type strain:CBS 4309</strain>
    </source>
</reference>
<evidence type="ECO:0000313" key="13">
    <source>
        <dbReference type="Proteomes" id="UP000001640"/>
    </source>
</evidence>
<evidence type="ECO:0000256" key="7">
    <source>
        <dbReference type="ARBA" id="ARBA00023242"/>
    </source>
</evidence>
<name>G0V959_NAUCA</name>
<dbReference type="GO" id="GO:0000932">
    <property type="term" value="C:P-body"/>
    <property type="evidence" value="ECO:0007669"/>
    <property type="project" value="EnsemblFungi"/>
</dbReference>
<evidence type="ECO:0000256" key="4">
    <source>
        <dbReference type="ARBA" id="ARBA00022728"/>
    </source>
</evidence>
<evidence type="ECO:0000256" key="2">
    <source>
        <dbReference type="ARBA" id="ARBA00006850"/>
    </source>
</evidence>
<accession>G0V959</accession>
<dbReference type="eggNOG" id="KOG3293">
    <property type="taxonomic scope" value="Eukaryota"/>
</dbReference>
<dbReference type="FunCoup" id="G0V959">
    <property type="interactions" value="312"/>
</dbReference>
<dbReference type="InterPro" id="IPR001163">
    <property type="entry name" value="Sm_dom_euk/arc"/>
</dbReference>
<dbReference type="STRING" id="1064592.G0V959"/>
<keyword evidence="5 9" id="KW-0694">RNA-binding</keyword>
<evidence type="ECO:0000259" key="11">
    <source>
        <dbReference type="PROSITE" id="PS52002"/>
    </source>
</evidence>
<keyword evidence="7 9" id="KW-0539">Nucleus</keyword>
<dbReference type="InParanoid" id="G0V959"/>
<evidence type="ECO:0000256" key="6">
    <source>
        <dbReference type="ARBA" id="ARBA00023187"/>
    </source>
</evidence>
<evidence type="ECO:0000256" key="9">
    <source>
        <dbReference type="RuleBase" id="RU365049"/>
    </source>
</evidence>
<keyword evidence="13" id="KW-1185">Reference proteome</keyword>
<comment type="subcellular location">
    <subcellularLocation>
        <location evidence="1 9">Nucleus</location>
    </subcellularLocation>
</comment>
<feature type="region of interest" description="Disordered" evidence="10">
    <location>
        <begin position="92"/>
        <end position="158"/>
    </location>
</feature>
<dbReference type="GO" id="GO:0000398">
    <property type="term" value="P:mRNA splicing, via spliceosome"/>
    <property type="evidence" value="ECO:0007669"/>
    <property type="project" value="EnsemblFungi"/>
</dbReference>
<keyword evidence="3 9" id="KW-0507">mRNA processing</keyword>
<comment type="subunit">
    <text evidence="9">LSm subunits form a heteromer with a doughnut shape.</text>
</comment>
<sequence length="182" mass="21029">MLPLYLLTNAKGQQMRVELKNGEIVEGKLTNVDNWMNLTLSNVSEYKSSDTIATPQTEVVKSTEIYVRGTFIKYINLQDDIIDIVKQQINNNMNNSNRDRKYQNNRYPSSGSRGNYRRDGNYSGGNRRNYNNNNQGNRRSYNQYNNQNKPNSSAMGGYVQQHTENNANYRHDGSHSNQNVEF</sequence>
<evidence type="ECO:0000256" key="8">
    <source>
        <dbReference type="ARBA" id="ARBA00023274"/>
    </source>
</evidence>
<dbReference type="PROSITE" id="PS52002">
    <property type="entry name" value="SM"/>
    <property type="match status" value="1"/>
</dbReference>
<dbReference type="InterPro" id="IPR034101">
    <property type="entry name" value="Lsm4"/>
</dbReference>
<dbReference type="RefSeq" id="XP_003674388.1">
    <property type="nucleotide sequence ID" value="XM_003674340.1"/>
</dbReference>
<dbReference type="GO" id="GO:0042149">
    <property type="term" value="P:cellular response to glucose starvation"/>
    <property type="evidence" value="ECO:0007669"/>
    <property type="project" value="EnsemblFungi"/>
</dbReference>
<gene>
    <name evidence="12" type="primary">NCAS0A14510</name>
    <name evidence="9" type="synonym">LSM4</name>
    <name evidence="12" type="ordered locus">NCAS_0A14510</name>
</gene>
<dbReference type="GO" id="GO:0008033">
    <property type="term" value="P:tRNA processing"/>
    <property type="evidence" value="ECO:0007669"/>
    <property type="project" value="EnsemblFungi"/>
</dbReference>
<evidence type="ECO:0000313" key="12">
    <source>
        <dbReference type="EMBL" id="CCC68009.1"/>
    </source>
</evidence>
<keyword evidence="6 9" id="KW-0508">mRNA splicing</keyword>
<dbReference type="SUPFAM" id="SSF50182">
    <property type="entry name" value="Sm-like ribonucleoproteins"/>
    <property type="match status" value="1"/>
</dbReference>
<dbReference type="FunFam" id="2.30.30.100:FF:000064">
    <property type="entry name" value="U6 snRNA-associated Sm-like protein LSm4"/>
    <property type="match status" value="1"/>
</dbReference>
<dbReference type="GO" id="GO:0006364">
    <property type="term" value="P:rRNA processing"/>
    <property type="evidence" value="ECO:0007669"/>
    <property type="project" value="EnsemblFungi"/>
</dbReference>
<evidence type="ECO:0000256" key="3">
    <source>
        <dbReference type="ARBA" id="ARBA00022664"/>
    </source>
</evidence>
<dbReference type="CDD" id="cd01723">
    <property type="entry name" value="LSm4"/>
    <property type="match status" value="1"/>
</dbReference>
<comment type="similarity">
    <text evidence="2 9">Belongs to the snRNP Sm proteins family.</text>
</comment>
<dbReference type="PANTHER" id="PTHR23338">
    <property type="entry name" value="SMALL NUCLEAR RIBONUCLEOPROTEIN SM"/>
    <property type="match status" value="1"/>
</dbReference>
<dbReference type="AlphaFoldDB" id="G0V959"/>